<evidence type="ECO:0000259" key="2">
    <source>
        <dbReference type="Pfam" id="PF14485"/>
    </source>
</evidence>
<organism evidence="3 4">
    <name type="scientific">Pseudomonas turukhanskensis</name>
    <dbReference type="NCBI Taxonomy" id="1806536"/>
    <lineage>
        <taxon>Bacteria</taxon>
        <taxon>Pseudomonadati</taxon>
        <taxon>Pseudomonadota</taxon>
        <taxon>Gammaproteobacteria</taxon>
        <taxon>Pseudomonadales</taxon>
        <taxon>Pseudomonadaceae</taxon>
        <taxon>Pseudomonas</taxon>
    </lineage>
</organism>
<sequence>MPFPLRLCALLAATLLPLSIAQAADCHAFETETLTLTGTLYPDTFPGAPGFEDVTQGDEAEVGFYLALPEPLCMTPNDEFEVTSDQRLDYLQLILDQKGYDQLRPYLLSEGKLTLKGTITGALTGHHHTPLLLQDVQFVSGTPAEPVDCELLAENAALDERLPSPLPGKITGERRLYFHTAPNDSCGEQKAYIVPGDAVTVSNIHSFGWAEVTYTSKKGAVFTGWVKQGQVLINGE</sequence>
<evidence type="ECO:0000313" key="4">
    <source>
        <dbReference type="Proteomes" id="UP001143328"/>
    </source>
</evidence>
<dbReference type="Proteomes" id="UP001143328">
    <property type="component" value="Unassembled WGS sequence"/>
</dbReference>
<protein>
    <recommendedName>
        <fullName evidence="2">DUF4431 domain-containing protein</fullName>
    </recommendedName>
</protein>
<dbReference type="Pfam" id="PF14485">
    <property type="entry name" value="DUF4431"/>
    <property type="match status" value="1"/>
</dbReference>
<accession>A0A9W6NE40</accession>
<feature type="signal peptide" evidence="1">
    <location>
        <begin position="1"/>
        <end position="23"/>
    </location>
</feature>
<reference evidence="3" key="2">
    <citation type="submission" date="2023-01" db="EMBL/GenBank/DDBJ databases">
        <authorList>
            <person name="Sun Q."/>
            <person name="Evtushenko L."/>
        </authorList>
    </citation>
    <scope>NUCLEOTIDE SEQUENCE</scope>
    <source>
        <strain evidence="3">VKM B-2935</strain>
    </source>
</reference>
<reference evidence="3" key="1">
    <citation type="journal article" date="2014" name="Int. J. Syst. Evol. Microbiol.">
        <title>Complete genome sequence of Corynebacterium casei LMG S-19264T (=DSM 44701T), isolated from a smear-ripened cheese.</title>
        <authorList>
            <consortium name="US DOE Joint Genome Institute (JGI-PGF)"/>
            <person name="Walter F."/>
            <person name="Albersmeier A."/>
            <person name="Kalinowski J."/>
            <person name="Ruckert C."/>
        </authorList>
    </citation>
    <scope>NUCLEOTIDE SEQUENCE</scope>
    <source>
        <strain evidence="3">VKM B-2935</strain>
    </source>
</reference>
<dbReference type="InterPro" id="IPR027826">
    <property type="entry name" value="DUF4431"/>
</dbReference>
<keyword evidence="4" id="KW-1185">Reference proteome</keyword>
<dbReference type="EMBL" id="BSFN01000003">
    <property type="protein sequence ID" value="GLK88269.1"/>
    <property type="molecule type" value="Genomic_DNA"/>
</dbReference>
<feature type="domain" description="DUF4431" evidence="2">
    <location>
        <begin position="91"/>
        <end position="137"/>
    </location>
</feature>
<comment type="caution">
    <text evidence="3">The sequence shown here is derived from an EMBL/GenBank/DDBJ whole genome shotgun (WGS) entry which is preliminary data.</text>
</comment>
<gene>
    <name evidence="3" type="ORF">GCM10017655_13310</name>
</gene>
<dbReference type="AlphaFoldDB" id="A0A9W6NE40"/>
<dbReference type="RefSeq" id="WP_271194497.1">
    <property type="nucleotide sequence ID" value="NZ_BSFN01000003.1"/>
</dbReference>
<name>A0A9W6NE40_9PSED</name>
<feature type="chain" id="PRO_5040994937" description="DUF4431 domain-containing protein" evidence="1">
    <location>
        <begin position="24"/>
        <end position="236"/>
    </location>
</feature>
<keyword evidence="1" id="KW-0732">Signal</keyword>
<evidence type="ECO:0000256" key="1">
    <source>
        <dbReference type="SAM" id="SignalP"/>
    </source>
</evidence>
<evidence type="ECO:0000313" key="3">
    <source>
        <dbReference type="EMBL" id="GLK88269.1"/>
    </source>
</evidence>
<proteinExistence type="predicted"/>